<protein>
    <recommendedName>
        <fullName evidence="3">Choloylglycine hydrolase/NAAA C-terminal domain-containing protein</fullName>
    </recommendedName>
</protein>
<dbReference type="SUPFAM" id="SSF56235">
    <property type="entry name" value="N-terminal nucleophile aminohydrolases (Ntn hydrolases)"/>
    <property type="match status" value="1"/>
</dbReference>
<evidence type="ECO:0000259" key="3">
    <source>
        <dbReference type="Pfam" id="PF02275"/>
    </source>
</evidence>
<accession>A0A644V168</accession>
<proteinExistence type="inferred from homology"/>
<feature type="domain" description="Choloylglycine hydrolase/NAAA C-terminal" evidence="3">
    <location>
        <begin position="28"/>
        <end position="312"/>
    </location>
</feature>
<dbReference type="EMBL" id="VSSQ01000197">
    <property type="protein sequence ID" value="MPL84944.1"/>
    <property type="molecule type" value="Genomic_DNA"/>
</dbReference>
<evidence type="ECO:0000256" key="1">
    <source>
        <dbReference type="ARBA" id="ARBA00006625"/>
    </source>
</evidence>
<dbReference type="Gene3D" id="3.60.60.10">
    <property type="entry name" value="Penicillin V Acylase, Chain A"/>
    <property type="match status" value="1"/>
</dbReference>
<dbReference type="InterPro" id="IPR029132">
    <property type="entry name" value="CBAH/NAAA_C"/>
</dbReference>
<dbReference type="InterPro" id="IPR052193">
    <property type="entry name" value="Peptidase_C59"/>
</dbReference>
<evidence type="ECO:0000256" key="2">
    <source>
        <dbReference type="ARBA" id="ARBA00022801"/>
    </source>
</evidence>
<organism evidence="4">
    <name type="scientific">bioreactor metagenome</name>
    <dbReference type="NCBI Taxonomy" id="1076179"/>
    <lineage>
        <taxon>unclassified sequences</taxon>
        <taxon>metagenomes</taxon>
        <taxon>ecological metagenomes</taxon>
    </lineage>
</organism>
<dbReference type="PANTHER" id="PTHR35527">
    <property type="entry name" value="CHOLOYLGLYCINE HYDROLASE"/>
    <property type="match status" value="1"/>
</dbReference>
<dbReference type="GO" id="GO:0016787">
    <property type="term" value="F:hydrolase activity"/>
    <property type="evidence" value="ECO:0007669"/>
    <property type="project" value="UniProtKB-KW"/>
</dbReference>
<evidence type="ECO:0000313" key="4">
    <source>
        <dbReference type="EMBL" id="MPL84944.1"/>
    </source>
</evidence>
<keyword evidence="2" id="KW-0378">Hydrolase</keyword>
<gene>
    <name evidence="4" type="primary">yxeI_2</name>
    <name evidence="4" type="ORF">SDC9_30910</name>
</gene>
<reference evidence="4" key="1">
    <citation type="submission" date="2019-08" db="EMBL/GenBank/DDBJ databases">
        <authorList>
            <person name="Kucharzyk K."/>
            <person name="Murdoch R.W."/>
            <person name="Higgins S."/>
            <person name="Loffler F."/>
        </authorList>
    </citation>
    <scope>NUCLEOTIDE SEQUENCE</scope>
</reference>
<name>A0A644V168_9ZZZZ</name>
<sequence length="342" mass="37247">MFAKRMLAAAVIASGLCIGLNCTPANACSRILLNHAPYHVVARTMDLYIPDHAKIMVYPQGMDRDGGATTGQSLKWKSKYGSVVVRSLNAGTSDGINEKGFVANLLYLHESQYEARDNRPGVSNLLVIQYILDTSATVVEALESLKSVQVVSELASGRTWPLHLSVSDASGDSAVVEFVDGVMVVHHGSESNVMTNEPPLAWQLNNMKRFRYFGGTEALPGDIDPASRFVRAAAFLKTIPAPTDTREALAMAYSIIKTVSVPKGAENTSSDIESEDKWPTLWTTLADSTNRLYFFQAADSPNMFWVDLSKVSFSKGKPILFVSGEDHSLNGEISGKLVPEKR</sequence>
<dbReference type="Pfam" id="PF02275">
    <property type="entry name" value="CBAH"/>
    <property type="match status" value="1"/>
</dbReference>
<dbReference type="PANTHER" id="PTHR35527:SF2">
    <property type="entry name" value="HYDROLASE"/>
    <property type="match status" value="1"/>
</dbReference>
<comment type="caution">
    <text evidence="4">The sequence shown here is derived from an EMBL/GenBank/DDBJ whole genome shotgun (WGS) entry which is preliminary data.</text>
</comment>
<comment type="similarity">
    <text evidence="1">Belongs to the peptidase C59 family.</text>
</comment>
<dbReference type="InterPro" id="IPR029055">
    <property type="entry name" value="Ntn_hydrolases_N"/>
</dbReference>
<dbReference type="AlphaFoldDB" id="A0A644V168"/>